<organism evidence="3 4">
    <name type="scientific">Apodospora peruviana</name>
    <dbReference type="NCBI Taxonomy" id="516989"/>
    <lineage>
        <taxon>Eukaryota</taxon>
        <taxon>Fungi</taxon>
        <taxon>Dikarya</taxon>
        <taxon>Ascomycota</taxon>
        <taxon>Pezizomycotina</taxon>
        <taxon>Sordariomycetes</taxon>
        <taxon>Sordariomycetidae</taxon>
        <taxon>Sordariales</taxon>
        <taxon>Lasiosphaeriaceae</taxon>
        <taxon>Apodospora</taxon>
    </lineage>
</organism>
<protein>
    <submittedName>
        <fullName evidence="3">Heterokaryon incompatibility protein-domain-containing protein</fullName>
    </submittedName>
</protein>
<evidence type="ECO:0000313" key="4">
    <source>
        <dbReference type="Proteomes" id="UP001283341"/>
    </source>
</evidence>
<dbReference type="Proteomes" id="UP001283341">
    <property type="component" value="Unassembled WGS sequence"/>
</dbReference>
<dbReference type="Pfam" id="PF06985">
    <property type="entry name" value="HET"/>
    <property type="match status" value="1"/>
</dbReference>
<feature type="domain" description="Heterokaryon incompatibility" evidence="2">
    <location>
        <begin position="68"/>
        <end position="233"/>
    </location>
</feature>
<dbReference type="Pfam" id="PF26639">
    <property type="entry name" value="Het-6_barrel"/>
    <property type="match status" value="1"/>
</dbReference>
<reference evidence="3" key="2">
    <citation type="submission" date="2023-06" db="EMBL/GenBank/DDBJ databases">
        <authorList>
            <consortium name="Lawrence Berkeley National Laboratory"/>
            <person name="Haridas S."/>
            <person name="Hensen N."/>
            <person name="Bonometti L."/>
            <person name="Westerberg I."/>
            <person name="Brannstrom I.O."/>
            <person name="Guillou S."/>
            <person name="Cros-Aarteil S."/>
            <person name="Calhoun S."/>
            <person name="Kuo A."/>
            <person name="Mondo S."/>
            <person name="Pangilinan J."/>
            <person name="Riley R."/>
            <person name="Labutti K."/>
            <person name="Andreopoulos B."/>
            <person name="Lipzen A."/>
            <person name="Chen C."/>
            <person name="Yanf M."/>
            <person name="Daum C."/>
            <person name="Ng V."/>
            <person name="Clum A."/>
            <person name="Steindorff A."/>
            <person name="Ohm R."/>
            <person name="Martin F."/>
            <person name="Silar P."/>
            <person name="Natvig D."/>
            <person name="Lalanne C."/>
            <person name="Gautier V."/>
            <person name="Ament-Velasquez S.L."/>
            <person name="Kruys A."/>
            <person name="Hutchinson M.I."/>
            <person name="Powell A.J."/>
            <person name="Barry K."/>
            <person name="Miller A.N."/>
            <person name="Grigoriev I.V."/>
            <person name="Debuchy R."/>
            <person name="Gladieux P."/>
            <person name="Thoren M.H."/>
            <person name="Johannesson H."/>
        </authorList>
    </citation>
    <scope>NUCLEOTIDE SEQUENCE</scope>
    <source>
        <strain evidence="3">CBS 118394</strain>
    </source>
</reference>
<evidence type="ECO:0000313" key="3">
    <source>
        <dbReference type="EMBL" id="KAK3315720.1"/>
    </source>
</evidence>
<evidence type="ECO:0000259" key="2">
    <source>
        <dbReference type="Pfam" id="PF06985"/>
    </source>
</evidence>
<feature type="compositionally biased region" description="Low complexity" evidence="1">
    <location>
        <begin position="742"/>
        <end position="767"/>
    </location>
</feature>
<reference evidence="3" key="1">
    <citation type="journal article" date="2023" name="Mol. Phylogenet. Evol.">
        <title>Genome-scale phylogeny and comparative genomics of the fungal order Sordariales.</title>
        <authorList>
            <person name="Hensen N."/>
            <person name="Bonometti L."/>
            <person name="Westerberg I."/>
            <person name="Brannstrom I.O."/>
            <person name="Guillou S."/>
            <person name="Cros-Aarteil S."/>
            <person name="Calhoun S."/>
            <person name="Haridas S."/>
            <person name="Kuo A."/>
            <person name="Mondo S."/>
            <person name="Pangilinan J."/>
            <person name="Riley R."/>
            <person name="LaButti K."/>
            <person name="Andreopoulos B."/>
            <person name="Lipzen A."/>
            <person name="Chen C."/>
            <person name="Yan M."/>
            <person name="Daum C."/>
            <person name="Ng V."/>
            <person name="Clum A."/>
            <person name="Steindorff A."/>
            <person name="Ohm R.A."/>
            <person name="Martin F."/>
            <person name="Silar P."/>
            <person name="Natvig D.O."/>
            <person name="Lalanne C."/>
            <person name="Gautier V."/>
            <person name="Ament-Velasquez S.L."/>
            <person name="Kruys A."/>
            <person name="Hutchinson M.I."/>
            <person name="Powell A.J."/>
            <person name="Barry K."/>
            <person name="Miller A.N."/>
            <person name="Grigoriev I.V."/>
            <person name="Debuchy R."/>
            <person name="Gladieux P."/>
            <person name="Hiltunen Thoren M."/>
            <person name="Johannesson H."/>
        </authorList>
    </citation>
    <scope>NUCLEOTIDE SEQUENCE</scope>
    <source>
        <strain evidence="3">CBS 118394</strain>
    </source>
</reference>
<feature type="compositionally biased region" description="Basic and acidic residues" evidence="1">
    <location>
        <begin position="639"/>
        <end position="657"/>
    </location>
</feature>
<feature type="region of interest" description="Disordered" evidence="1">
    <location>
        <begin position="611"/>
        <end position="663"/>
    </location>
</feature>
<dbReference type="InterPro" id="IPR052895">
    <property type="entry name" value="HetReg/Transcr_Mod"/>
</dbReference>
<gene>
    <name evidence="3" type="ORF">B0H66DRAFT_559595</name>
</gene>
<feature type="region of interest" description="Disordered" evidence="1">
    <location>
        <begin position="700"/>
        <end position="779"/>
    </location>
</feature>
<evidence type="ECO:0000256" key="1">
    <source>
        <dbReference type="SAM" id="MobiDB-lite"/>
    </source>
</evidence>
<feature type="compositionally biased region" description="Basic and acidic residues" evidence="1">
    <location>
        <begin position="770"/>
        <end position="779"/>
    </location>
</feature>
<keyword evidence="4" id="KW-1185">Reference proteome</keyword>
<sequence>MAFQSSFPYQPLPANDARFLRVLRITPGEASSPLVCKLEHAICLPEDPDNLRNPKTVVEDTDNPLVGYEALSYCWGDPTHTDSITLNSLPFGISANLSAALHQLRKPDVERILWVDAICIDQSSDSDKKREVSRMRAIYYSAKSVAIWLGPSSPTSNDALNFAEEMYSTFRFVCDQFGVGSSGEGAFDWIDEQTRLAISQKWGFLSPDRTDDWKALHELFGRPWFGRAWTLQELIVSRDAVVICGDRSVPWMAIEVAALVADVTYWHVHQLISDDAQYKLPGYLLDFTLSMVRTRTSYRHLDNKRNINGLVGPGASFSRAEGASTRLTNNTSRGCSLPHDKIYSVIGILPPPLRDAIQPDYSLPALEMYKRAVQACIRTTGWLNIICHSQYSEWYPPSHPSWLPDWTRPPRGTVFAERSSALMPPHRPVKERKAEGAFISEDLSVLTVRGFVVGVVEVPGVEELGGCFPGLRKASQFLAVDGPESRKWRDCVYPSTYPEFQYIPNAPADVDHAWVDGDPVIWDFEEDFRTTMGVAFNEKIRYPFFRDVLEIFLGRLKELCEASVRNDDPTHQLDYDAVDTEREGEFGGFYNKVRGHLMSRTIFLWERVGDDGKGKGKEVEREKGSIKEAEVSGGMEGSTTDKESDTEKRQDGKESRLDLGPGSEVYGDLLRVLSLSDEEIEIGKSIGGLQIVATFGGSESQTQILPPGDGASDNPSQSQHGQPAVVLEGRESTEGTEGAEGAKGTMGPVATEAAKTTKTTEPTEGTASSEGKESDERKGLHRGEEAMLGIGPDFVERGDLVCLLFGCDAPVVLRRKEDGRYMFVGDAHVYGLMDGKGMEMLERGEVKVVDFEIV</sequence>
<name>A0AAE0HZG1_9PEZI</name>
<comment type="caution">
    <text evidence="3">The sequence shown here is derived from an EMBL/GenBank/DDBJ whole genome shotgun (WGS) entry which is preliminary data.</text>
</comment>
<dbReference type="EMBL" id="JAUEDM010000005">
    <property type="protein sequence ID" value="KAK3315720.1"/>
    <property type="molecule type" value="Genomic_DNA"/>
</dbReference>
<proteinExistence type="predicted"/>
<dbReference type="AlphaFoldDB" id="A0AAE0HZG1"/>
<accession>A0AAE0HZG1</accession>
<dbReference type="PANTHER" id="PTHR24148:SF64">
    <property type="entry name" value="HETEROKARYON INCOMPATIBILITY DOMAIN-CONTAINING PROTEIN"/>
    <property type="match status" value="1"/>
</dbReference>
<feature type="compositionally biased region" description="Basic and acidic residues" evidence="1">
    <location>
        <begin position="611"/>
        <end position="630"/>
    </location>
</feature>
<dbReference type="InterPro" id="IPR010730">
    <property type="entry name" value="HET"/>
</dbReference>
<dbReference type="PANTHER" id="PTHR24148">
    <property type="entry name" value="ANKYRIN REPEAT DOMAIN-CONTAINING PROTEIN 39 HOMOLOG-RELATED"/>
    <property type="match status" value="1"/>
</dbReference>